<sequence length="113" mass="12089">MRGDHAITKVHYHGNDDDFIVYADSAQAVQDWKKDSSIPLAQVVSGFKIFVSHKHGNQGVHDGASKSQLEGEFGTSNEDEVIKKILESGSIIAGENSARGGDRNISQGGSVAH</sequence>
<dbReference type="SUPFAM" id="SSF89895">
    <property type="entry name" value="FYSH domain"/>
    <property type="match status" value="1"/>
</dbReference>
<feature type="region of interest" description="Disordered" evidence="1">
    <location>
        <begin position="56"/>
        <end position="75"/>
    </location>
</feature>
<dbReference type="PANTHER" id="PTHR10927:SF2">
    <property type="entry name" value="RESTRICTION OF TELOMERE CAPPING PROTEIN 3"/>
    <property type="match status" value="1"/>
</dbReference>
<dbReference type="InterPro" id="IPR019783">
    <property type="entry name" value="SDO1/SBDS_N"/>
</dbReference>
<evidence type="ECO:0000313" key="3">
    <source>
        <dbReference type="EMBL" id="QIW97748.1"/>
    </source>
</evidence>
<evidence type="ECO:0000259" key="2">
    <source>
        <dbReference type="Pfam" id="PF01172"/>
    </source>
</evidence>
<feature type="region of interest" description="Disordered" evidence="1">
    <location>
        <begin position="93"/>
        <end position="113"/>
    </location>
</feature>
<dbReference type="Gene3D" id="3.30.1250.10">
    <property type="entry name" value="Ribosome maturation protein SBDS, N-terminal domain"/>
    <property type="match status" value="1"/>
</dbReference>
<protein>
    <recommendedName>
        <fullName evidence="2">Ribosome maturation protein SDO1/SBDS N-terminal domain-containing protein</fullName>
    </recommendedName>
</protein>
<feature type="domain" description="Ribosome maturation protein SDO1/SBDS N-terminal" evidence="2">
    <location>
        <begin position="8"/>
        <end position="97"/>
    </location>
</feature>
<keyword evidence="4" id="KW-1185">Reference proteome</keyword>
<dbReference type="Pfam" id="PF01172">
    <property type="entry name" value="SBDS_N"/>
    <property type="match status" value="1"/>
</dbReference>
<name>A0A6H0XT05_9PEZI</name>
<dbReference type="InterPro" id="IPR036786">
    <property type="entry name" value="Ribosome_mat_SBDS_N_sf"/>
</dbReference>
<evidence type="ECO:0000313" key="4">
    <source>
        <dbReference type="Proteomes" id="UP000503462"/>
    </source>
</evidence>
<organism evidence="3 4">
    <name type="scientific">Peltaster fructicola</name>
    <dbReference type="NCBI Taxonomy" id="286661"/>
    <lineage>
        <taxon>Eukaryota</taxon>
        <taxon>Fungi</taxon>
        <taxon>Dikarya</taxon>
        <taxon>Ascomycota</taxon>
        <taxon>Pezizomycotina</taxon>
        <taxon>Dothideomycetes</taxon>
        <taxon>Dothideomycetes incertae sedis</taxon>
        <taxon>Peltaster</taxon>
    </lineage>
</organism>
<feature type="compositionally biased region" description="Polar residues" evidence="1">
    <location>
        <begin position="104"/>
        <end position="113"/>
    </location>
</feature>
<dbReference type="AlphaFoldDB" id="A0A6H0XT05"/>
<dbReference type="EMBL" id="CP051140">
    <property type="protein sequence ID" value="QIW97748.1"/>
    <property type="molecule type" value="Genomic_DNA"/>
</dbReference>
<dbReference type="PANTHER" id="PTHR10927">
    <property type="entry name" value="RIBOSOME MATURATION PROTEIN SBDS"/>
    <property type="match status" value="1"/>
</dbReference>
<evidence type="ECO:0000256" key="1">
    <source>
        <dbReference type="SAM" id="MobiDB-lite"/>
    </source>
</evidence>
<accession>A0A6H0XT05</accession>
<reference evidence="3 4" key="1">
    <citation type="journal article" date="2016" name="Sci. Rep.">
        <title>Peltaster fructicola genome reveals evolution from an invasive phytopathogen to an ectophytic parasite.</title>
        <authorList>
            <person name="Xu C."/>
            <person name="Chen H."/>
            <person name="Gleason M.L."/>
            <person name="Xu J.R."/>
            <person name="Liu H."/>
            <person name="Zhang R."/>
            <person name="Sun G."/>
        </authorList>
    </citation>
    <scope>NUCLEOTIDE SEQUENCE [LARGE SCALE GENOMIC DNA]</scope>
    <source>
        <strain evidence="3 4">LNHT1506</strain>
    </source>
</reference>
<gene>
    <name evidence="3" type="ORF">AMS68_003266</name>
</gene>
<dbReference type="Proteomes" id="UP000503462">
    <property type="component" value="Chromosome 2"/>
</dbReference>
<dbReference type="OrthoDB" id="2567806at2759"/>
<dbReference type="InterPro" id="IPR039100">
    <property type="entry name" value="Sdo1/SBDS-like"/>
</dbReference>
<proteinExistence type="predicted"/>